<name>A0A4Z2JDM7_9TELE</name>
<evidence type="ECO:0000313" key="1">
    <source>
        <dbReference type="EMBL" id="TNN87863.1"/>
    </source>
</evidence>
<sequence>MKDREWPMKLNYTRVEVTKKEYGKENAQMNLCDHSDWLNTGSVVYSAFSAQHTQHRSPGCEPSSSSSTCSTGTTCQPAASHHCHRYQGKKRLHFECAAVTLDDGPPGENQELQAPNGEQKTLRDALSGYDAQTHVDCEARSSVISCRKLWMVINHPAEATDFTSFRSDGVHRATEESGQPLSSH</sequence>
<keyword evidence="2" id="KW-1185">Reference proteome</keyword>
<organism evidence="1 2">
    <name type="scientific">Liparis tanakae</name>
    <name type="common">Tanaka's snailfish</name>
    <dbReference type="NCBI Taxonomy" id="230148"/>
    <lineage>
        <taxon>Eukaryota</taxon>
        <taxon>Metazoa</taxon>
        <taxon>Chordata</taxon>
        <taxon>Craniata</taxon>
        <taxon>Vertebrata</taxon>
        <taxon>Euteleostomi</taxon>
        <taxon>Actinopterygii</taxon>
        <taxon>Neopterygii</taxon>
        <taxon>Teleostei</taxon>
        <taxon>Neoteleostei</taxon>
        <taxon>Acanthomorphata</taxon>
        <taxon>Eupercaria</taxon>
        <taxon>Perciformes</taxon>
        <taxon>Cottioidei</taxon>
        <taxon>Cottales</taxon>
        <taxon>Liparidae</taxon>
        <taxon>Liparis</taxon>
    </lineage>
</organism>
<dbReference type="EMBL" id="SRLO01000008">
    <property type="protein sequence ID" value="TNN87863.1"/>
    <property type="molecule type" value="Genomic_DNA"/>
</dbReference>
<proteinExistence type="predicted"/>
<dbReference type="AlphaFoldDB" id="A0A4Z2JDM7"/>
<comment type="caution">
    <text evidence="1">The sequence shown here is derived from an EMBL/GenBank/DDBJ whole genome shotgun (WGS) entry which is preliminary data.</text>
</comment>
<dbReference type="Proteomes" id="UP000314294">
    <property type="component" value="Unassembled WGS sequence"/>
</dbReference>
<gene>
    <name evidence="1" type="ORF">EYF80_001827</name>
</gene>
<protein>
    <submittedName>
        <fullName evidence="1">Uncharacterized protein</fullName>
    </submittedName>
</protein>
<accession>A0A4Z2JDM7</accession>
<reference evidence="1 2" key="1">
    <citation type="submission" date="2019-03" db="EMBL/GenBank/DDBJ databases">
        <title>First draft genome of Liparis tanakae, snailfish: a comprehensive survey of snailfish specific genes.</title>
        <authorList>
            <person name="Kim W."/>
            <person name="Song I."/>
            <person name="Jeong J.-H."/>
            <person name="Kim D."/>
            <person name="Kim S."/>
            <person name="Ryu S."/>
            <person name="Song J.Y."/>
            <person name="Lee S.K."/>
        </authorList>
    </citation>
    <scope>NUCLEOTIDE SEQUENCE [LARGE SCALE GENOMIC DNA]</scope>
    <source>
        <tissue evidence="1">Muscle</tissue>
    </source>
</reference>
<evidence type="ECO:0000313" key="2">
    <source>
        <dbReference type="Proteomes" id="UP000314294"/>
    </source>
</evidence>